<dbReference type="AlphaFoldDB" id="A0A8J3Y0S2"/>
<dbReference type="EMBL" id="BOOR01000069">
    <property type="protein sequence ID" value="GII58671.1"/>
    <property type="molecule type" value="Genomic_DNA"/>
</dbReference>
<dbReference type="Proteomes" id="UP000605992">
    <property type="component" value="Unassembled WGS sequence"/>
</dbReference>
<keyword evidence="1" id="KW-0489">Methyltransferase</keyword>
<organism evidence="1 2">
    <name type="scientific">Planotetraspora thailandica</name>
    <dbReference type="NCBI Taxonomy" id="487172"/>
    <lineage>
        <taxon>Bacteria</taxon>
        <taxon>Bacillati</taxon>
        <taxon>Actinomycetota</taxon>
        <taxon>Actinomycetes</taxon>
        <taxon>Streptosporangiales</taxon>
        <taxon>Streptosporangiaceae</taxon>
        <taxon>Planotetraspora</taxon>
    </lineage>
</organism>
<keyword evidence="1" id="KW-0808">Transferase</keyword>
<name>A0A8J3Y0S2_9ACTN</name>
<reference evidence="1" key="1">
    <citation type="submission" date="2021-01" db="EMBL/GenBank/DDBJ databases">
        <title>Whole genome shotgun sequence of Planotetraspora thailandica NBRC 104271.</title>
        <authorList>
            <person name="Komaki H."/>
            <person name="Tamura T."/>
        </authorList>
    </citation>
    <scope>NUCLEOTIDE SEQUENCE</scope>
    <source>
        <strain evidence="1">NBRC 104271</strain>
    </source>
</reference>
<proteinExistence type="predicted"/>
<dbReference type="GO" id="GO:0008168">
    <property type="term" value="F:methyltransferase activity"/>
    <property type="evidence" value="ECO:0007669"/>
    <property type="project" value="UniProtKB-KW"/>
</dbReference>
<gene>
    <name evidence="1" type="ORF">Pth03_70600</name>
</gene>
<dbReference type="SUPFAM" id="SSF53335">
    <property type="entry name" value="S-adenosyl-L-methionine-dependent methyltransferases"/>
    <property type="match status" value="1"/>
</dbReference>
<keyword evidence="2" id="KW-1185">Reference proteome</keyword>
<evidence type="ECO:0000313" key="1">
    <source>
        <dbReference type="EMBL" id="GII58671.1"/>
    </source>
</evidence>
<dbReference type="InterPro" id="IPR029063">
    <property type="entry name" value="SAM-dependent_MTases_sf"/>
</dbReference>
<dbReference type="GO" id="GO:0032259">
    <property type="term" value="P:methylation"/>
    <property type="evidence" value="ECO:0007669"/>
    <property type="project" value="UniProtKB-KW"/>
</dbReference>
<protein>
    <submittedName>
        <fullName evidence="1">Trans-aconitate methyltransferase</fullName>
    </submittedName>
</protein>
<evidence type="ECO:0000313" key="2">
    <source>
        <dbReference type="Proteomes" id="UP000605992"/>
    </source>
</evidence>
<dbReference type="RefSeq" id="WP_203948760.1">
    <property type="nucleotide sequence ID" value="NZ_BOOR01000069.1"/>
</dbReference>
<accession>A0A8J3Y0S2</accession>
<sequence length="291" mass="30352">MSEGPVRVTPGWLALREGADAEARATGLLGPLRDHLAKVSPGEERLVVQDLGCGTGAQARWLAGRLRGPQHWILRDRDPDLLVLAGASVLGPASGGGPVTVETRQGDLTALRAADFAGTSLVTASALLDLLTFDEVDELAAACVEAGCAALLALSVTGRADLHPADPLDAEIAEAFNAHQRRTTGDRRLLGPDAVAAATTAFEHRGATVDSRPSLWRLGPGDAALTEEWLEGWVGAAREQRPDLAPQADAYLRHRLDACAAGELSVVLHHADLLALPAEVSAEVPAEVPGS</sequence>
<comment type="caution">
    <text evidence="1">The sequence shown here is derived from an EMBL/GenBank/DDBJ whole genome shotgun (WGS) entry which is preliminary data.</text>
</comment>
<dbReference type="Gene3D" id="3.40.50.150">
    <property type="entry name" value="Vaccinia Virus protein VP39"/>
    <property type="match status" value="1"/>
</dbReference>